<dbReference type="InterPro" id="IPR000209">
    <property type="entry name" value="Peptidase_S8/S53_dom"/>
</dbReference>
<dbReference type="InterPro" id="IPR034073">
    <property type="entry name" value="Subtilisin_DY-like_dom"/>
</dbReference>
<evidence type="ECO:0000256" key="5">
    <source>
        <dbReference type="PROSITE-ProRule" id="PRU01240"/>
    </source>
</evidence>
<name>A0A1I2BBA9_9BACT</name>
<dbReference type="PROSITE" id="PS00138">
    <property type="entry name" value="SUBTILASE_SER"/>
    <property type="match status" value="1"/>
</dbReference>
<dbReference type="InterPro" id="IPR023828">
    <property type="entry name" value="Peptidase_S8_Ser-AS"/>
</dbReference>
<dbReference type="GO" id="GO:0004252">
    <property type="term" value="F:serine-type endopeptidase activity"/>
    <property type="evidence" value="ECO:0007669"/>
    <property type="project" value="InterPro"/>
</dbReference>
<dbReference type="InterPro" id="IPR036852">
    <property type="entry name" value="Peptidase_S8/S53_dom_sf"/>
</dbReference>
<keyword evidence="9" id="KW-1185">Reference proteome</keyword>
<comment type="caution">
    <text evidence="5">Lacks conserved residue(s) required for the propagation of feature annotation.</text>
</comment>
<dbReference type="PANTHER" id="PTHR43806:SF11">
    <property type="entry name" value="CEREVISIN-RELATED"/>
    <property type="match status" value="1"/>
</dbReference>
<dbReference type="Gene3D" id="3.40.50.200">
    <property type="entry name" value="Peptidase S8/S53 domain"/>
    <property type="match status" value="1"/>
</dbReference>
<gene>
    <name evidence="8" type="ORF">SAMN05216167_11548</name>
</gene>
<dbReference type="Pfam" id="PF00082">
    <property type="entry name" value="Peptidase_S8"/>
    <property type="match status" value="1"/>
</dbReference>
<organism evidence="8 9">
    <name type="scientific">Spirosoma endophyticum</name>
    <dbReference type="NCBI Taxonomy" id="662367"/>
    <lineage>
        <taxon>Bacteria</taxon>
        <taxon>Pseudomonadati</taxon>
        <taxon>Bacteroidota</taxon>
        <taxon>Cytophagia</taxon>
        <taxon>Cytophagales</taxon>
        <taxon>Cytophagaceae</taxon>
        <taxon>Spirosoma</taxon>
    </lineage>
</organism>
<evidence type="ECO:0000256" key="2">
    <source>
        <dbReference type="ARBA" id="ARBA00022670"/>
    </source>
</evidence>
<accession>A0A1I2BBA9</accession>
<evidence type="ECO:0000256" key="4">
    <source>
        <dbReference type="ARBA" id="ARBA00022825"/>
    </source>
</evidence>
<keyword evidence="2" id="KW-0645">Protease</keyword>
<evidence type="ECO:0000256" key="6">
    <source>
        <dbReference type="SAM" id="MobiDB-lite"/>
    </source>
</evidence>
<evidence type="ECO:0000313" key="8">
    <source>
        <dbReference type="EMBL" id="SFE53349.1"/>
    </source>
</evidence>
<dbReference type="RefSeq" id="WP_093831871.1">
    <property type="nucleotide sequence ID" value="NZ_FOLQ01000015.1"/>
</dbReference>
<reference evidence="8 9" key="1">
    <citation type="submission" date="2016-10" db="EMBL/GenBank/DDBJ databases">
        <authorList>
            <person name="de Groot N.N."/>
        </authorList>
    </citation>
    <scope>NUCLEOTIDE SEQUENCE [LARGE SCALE GENOMIC DNA]</scope>
    <source>
        <strain evidence="8 9">DSM 26130</strain>
    </source>
</reference>
<dbReference type="EMBL" id="FOLQ01000015">
    <property type="protein sequence ID" value="SFE53349.1"/>
    <property type="molecule type" value="Genomic_DNA"/>
</dbReference>
<dbReference type="SUPFAM" id="SSF52743">
    <property type="entry name" value="Subtilisin-like"/>
    <property type="match status" value="1"/>
</dbReference>
<sequence>MPFSNKNSLIVKTRQVITSESFRDTAAEMIFAPDLLNDFISQGIALKSIARYRASHESAIHLNAIPTVDSELYKYYKVDGPEERLFELKNRLNAMDVVEAAYIKPPAVPALMRLNNMQPTNFSALSVATGNFRNRQNYLDGSPIGINVQNAWNLPGGKGTGVNIIDIERSWRFTHEDLRSNQGGIIAGPNFDDDDHGTAVLGVCSGDDNGFGIVGISPEANVSAISIIDEFDTSQAIRMAADKLNKGDIILIEVHRSGPLSDLGIDQFGYIGIEWWPDDLAAIQYAVQKGIIVVEAAGNGGQDLDNAIYNIRPLNDHDRGPFPPDWRNPFNMTNRQSGAVLVGAGLPPIGTHGRTNDTGYGDAYQDRGRCFFSNFGARVDVQGWGWEVTTTGYGDLQGGNDKDLWYTDQFGGTSSASPVIVGVLACLQGILKARGSALLTSQQAIQLLRNSGSPQQDAPGFNFIPDMAGSGYPQQHPPKPRTQRIGNRPNLQQLIAQLHSFVS</sequence>
<dbReference type="OrthoDB" id="9798386at2"/>
<evidence type="ECO:0000256" key="3">
    <source>
        <dbReference type="ARBA" id="ARBA00022801"/>
    </source>
</evidence>
<dbReference type="AlphaFoldDB" id="A0A1I2BBA9"/>
<keyword evidence="4" id="KW-0720">Serine protease</keyword>
<proteinExistence type="inferred from homology"/>
<evidence type="ECO:0000256" key="1">
    <source>
        <dbReference type="ARBA" id="ARBA00011073"/>
    </source>
</evidence>
<dbReference type="InterPro" id="IPR015500">
    <property type="entry name" value="Peptidase_S8_subtilisin-rel"/>
</dbReference>
<dbReference type="InterPro" id="IPR050131">
    <property type="entry name" value="Peptidase_S8_subtilisin-like"/>
</dbReference>
<dbReference type="Proteomes" id="UP000198598">
    <property type="component" value="Unassembled WGS sequence"/>
</dbReference>
<comment type="similarity">
    <text evidence="1 5">Belongs to the peptidase S8 family.</text>
</comment>
<feature type="domain" description="Peptidase S8/S53" evidence="7">
    <location>
        <begin position="192"/>
        <end position="451"/>
    </location>
</feature>
<dbReference type="PANTHER" id="PTHR43806">
    <property type="entry name" value="PEPTIDASE S8"/>
    <property type="match status" value="1"/>
</dbReference>
<dbReference type="CDD" id="cd04843">
    <property type="entry name" value="Peptidases_S8_11"/>
    <property type="match status" value="1"/>
</dbReference>
<dbReference type="PROSITE" id="PS51892">
    <property type="entry name" value="SUBTILASE"/>
    <property type="match status" value="1"/>
</dbReference>
<dbReference type="STRING" id="662367.SAMN05216167_11548"/>
<dbReference type="PRINTS" id="PR00723">
    <property type="entry name" value="SUBTILISIN"/>
</dbReference>
<keyword evidence="3" id="KW-0378">Hydrolase</keyword>
<protein>
    <submittedName>
        <fullName evidence="8">Subtilase family protein</fullName>
    </submittedName>
</protein>
<evidence type="ECO:0000313" key="9">
    <source>
        <dbReference type="Proteomes" id="UP000198598"/>
    </source>
</evidence>
<evidence type="ECO:0000259" key="7">
    <source>
        <dbReference type="Pfam" id="PF00082"/>
    </source>
</evidence>
<feature type="region of interest" description="Disordered" evidence="6">
    <location>
        <begin position="450"/>
        <end position="486"/>
    </location>
</feature>
<dbReference type="GO" id="GO:0006508">
    <property type="term" value="P:proteolysis"/>
    <property type="evidence" value="ECO:0007669"/>
    <property type="project" value="UniProtKB-KW"/>
</dbReference>